<accession>A0A1Y5TP75</accession>
<gene>
    <name evidence="1" type="ORF">AQS8620_03096</name>
</gene>
<reference evidence="1 2" key="1">
    <citation type="submission" date="2017-03" db="EMBL/GenBank/DDBJ databases">
        <authorList>
            <person name="Afonso C.L."/>
            <person name="Miller P.J."/>
            <person name="Scott M.A."/>
            <person name="Spackman E."/>
            <person name="Goraichik I."/>
            <person name="Dimitrov K.M."/>
            <person name="Suarez D.L."/>
            <person name="Swayne D.E."/>
        </authorList>
    </citation>
    <scope>NUCLEOTIDE SEQUENCE [LARGE SCALE GENOMIC DNA]</scope>
    <source>
        <strain evidence="1 2">CECT 8620</strain>
    </source>
</reference>
<dbReference type="AlphaFoldDB" id="A0A1Y5TP75"/>
<evidence type="ECO:0000313" key="2">
    <source>
        <dbReference type="Proteomes" id="UP000193862"/>
    </source>
</evidence>
<keyword evidence="2" id="KW-1185">Reference proteome</keyword>
<organism evidence="1 2">
    <name type="scientific">Aquimixticola soesokkakensis</name>
    <dbReference type="NCBI Taxonomy" id="1519096"/>
    <lineage>
        <taxon>Bacteria</taxon>
        <taxon>Pseudomonadati</taxon>
        <taxon>Pseudomonadota</taxon>
        <taxon>Alphaproteobacteria</taxon>
        <taxon>Rhodobacterales</taxon>
        <taxon>Paracoccaceae</taxon>
        <taxon>Aquimixticola</taxon>
    </lineage>
</organism>
<sequence>MRKCTYFYATPADFHALMDLVEAQERFVYVVHPDVSSPDVVVYDHARDIPDLLTLFPNHFVHDVFLVPSGTQVQASAYQNVKGTRYSLRPPEFSSAVVIQCGGEHPDGALIRSRFWGHGTAEQVVRIEATLFRHMRRLFRNIGGPKVGPVAYAQLLKGRRLTFDVQAPREADLRAE</sequence>
<dbReference type="EMBL" id="FWFS01000013">
    <property type="protein sequence ID" value="SLN66724.1"/>
    <property type="molecule type" value="Genomic_DNA"/>
</dbReference>
<evidence type="ECO:0000313" key="1">
    <source>
        <dbReference type="EMBL" id="SLN66724.1"/>
    </source>
</evidence>
<protein>
    <submittedName>
        <fullName evidence="1">Uncharacterized protein</fullName>
    </submittedName>
</protein>
<proteinExistence type="predicted"/>
<dbReference type="Proteomes" id="UP000193862">
    <property type="component" value="Unassembled WGS sequence"/>
</dbReference>
<name>A0A1Y5TP75_9RHOB</name>